<dbReference type="Gene3D" id="3.40.50.1000">
    <property type="entry name" value="HAD superfamily/HAD-like"/>
    <property type="match status" value="1"/>
</dbReference>
<dbReference type="InterPro" id="IPR023214">
    <property type="entry name" value="HAD_sf"/>
</dbReference>
<name>A0AAW9NP55_9BACL</name>
<dbReference type="GO" id="GO:0000287">
    <property type="term" value="F:magnesium ion binding"/>
    <property type="evidence" value="ECO:0007669"/>
    <property type="project" value="TreeGrafter"/>
</dbReference>
<dbReference type="Pfam" id="PF08282">
    <property type="entry name" value="Hydrolase_3"/>
    <property type="match status" value="1"/>
</dbReference>
<dbReference type="GO" id="GO:0005829">
    <property type="term" value="C:cytosol"/>
    <property type="evidence" value="ECO:0007669"/>
    <property type="project" value="TreeGrafter"/>
</dbReference>
<dbReference type="InterPro" id="IPR036412">
    <property type="entry name" value="HAD-like_sf"/>
</dbReference>
<evidence type="ECO:0000313" key="2">
    <source>
        <dbReference type="Proteomes" id="UP001344888"/>
    </source>
</evidence>
<proteinExistence type="predicted"/>
<keyword evidence="2" id="KW-1185">Reference proteome</keyword>
<evidence type="ECO:0000313" key="1">
    <source>
        <dbReference type="EMBL" id="MEC1177479.1"/>
    </source>
</evidence>
<comment type="caution">
    <text evidence="1">The sequence shown here is derived from an EMBL/GenBank/DDBJ whole genome shotgun (WGS) entry which is preliminary data.</text>
</comment>
<dbReference type="Gene3D" id="3.30.1240.10">
    <property type="match status" value="1"/>
</dbReference>
<reference evidence="1 2" key="1">
    <citation type="submission" date="2023-03" db="EMBL/GenBank/DDBJ databases">
        <title>Bacillus Genome Sequencing.</title>
        <authorList>
            <person name="Dunlap C."/>
        </authorList>
    </citation>
    <scope>NUCLEOTIDE SEQUENCE [LARGE SCALE GENOMIC DNA]</scope>
    <source>
        <strain evidence="1 2">B-59205</strain>
    </source>
</reference>
<dbReference type="InterPro" id="IPR006379">
    <property type="entry name" value="HAD-SF_hydro_IIB"/>
</dbReference>
<dbReference type="EC" id="3.1.3.-" evidence="1"/>
<dbReference type="EMBL" id="JARSFG010000003">
    <property type="protein sequence ID" value="MEC1177479.1"/>
    <property type="molecule type" value="Genomic_DNA"/>
</dbReference>
<dbReference type="GO" id="GO:0016791">
    <property type="term" value="F:phosphatase activity"/>
    <property type="evidence" value="ECO:0007669"/>
    <property type="project" value="UniProtKB-ARBA"/>
</dbReference>
<dbReference type="AlphaFoldDB" id="A0AAW9NP55"/>
<accession>A0AAW9NP55</accession>
<dbReference type="RefSeq" id="WP_326121838.1">
    <property type="nucleotide sequence ID" value="NZ_JARSFG010000003.1"/>
</dbReference>
<organism evidence="1 2">
    <name type="scientific">Metasolibacillus meyeri</name>
    <dbReference type="NCBI Taxonomy" id="1071052"/>
    <lineage>
        <taxon>Bacteria</taxon>
        <taxon>Bacillati</taxon>
        <taxon>Bacillota</taxon>
        <taxon>Bacilli</taxon>
        <taxon>Bacillales</taxon>
        <taxon>Caryophanaceae</taxon>
        <taxon>Metasolibacillus</taxon>
    </lineage>
</organism>
<keyword evidence="1" id="KW-0378">Hydrolase</keyword>
<gene>
    <name evidence="1" type="ORF">P9B03_03200</name>
</gene>
<protein>
    <submittedName>
        <fullName evidence="1">HAD family hydrolase</fullName>
        <ecNumber evidence="1">3.1.3.-</ecNumber>
    </submittedName>
</protein>
<dbReference type="PANTHER" id="PTHR10000:SF53">
    <property type="entry name" value="5-AMINO-6-(5-PHOSPHO-D-RIBITYLAMINO)URACIL PHOSPHATASE YBJI-RELATED"/>
    <property type="match status" value="1"/>
</dbReference>
<dbReference type="SUPFAM" id="SSF56784">
    <property type="entry name" value="HAD-like"/>
    <property type="match status" value="1"/>
</dbReference>
<dbReference type="Proteomes" id="UP001344888">
    <property type="component" value="Unassembled WGS sequence"/>
</dbReference>
<dbReference type="NCBIfam" id="TIGR01484">
    <property type="entry name" value="HAD-SF-IIB"/>
    <property type="match status" value="1"/>
</dbReference>
<sequence>MYFVFDIDGTISFDGKTISEEIQQAIVLLMEVGHDIVFASARPIRDLLPILPEAFQRCQLIGGNGALMWGHDGVEAIYFEQALREKLCQIVEQYQLSYLADSDWDFAYTGDKAHPIYNRIHHQGAKNVKLNELPQMCKLVLFDVSKEALDELTKLSVTISQYASENIVDISPLGIHKARDLQGDFIAFGNDMNDRTLFEAAQHSVCVGDGEVAKFASRVITKKEVARTIRQFANHRGMDK</sequence>
<dbReference type="PANTHER" id="PTHR10000">
    <property type="entry name" value="PHOSPHOSERINE PHOSPHATASE"/>
    <property type="match status" value="1"/>
</dbReference>